<dbReference type="EMBL" id="LJXT01000003">
    <property type="protein sequence ID" value="KPQ20018.1"/>
    <property type="molecule type" value="Genomic_DNA"/>
</dbReference>
<evidence type="ECO:0000256" key="2">
    <source>
        <dbReference type="SAM" id="SignalP"/>
    </source>
</evidence>
<feature type="domain" description="LysM" evidence="4">
    <location>
        <begin position="40"/>
        <end position="83"/>
    </location>
</feature>
<dbReference type="PANTHER" id="PTHR33734:SF22">
    <property type="entry name" value="MEMBRANE-BOUND LYTIC MUREIN TRANSGLYCOSYLASE D"/>
    <property type="match status" value="1"/>
</dbReference>
<feature type="chain" id="PRO_5006027959" evidence="2">
    <location>
        <begin position="23"/>
        <end position="391"/>
    </location>
</feature>
<dbReference type="PANTHER" id="PTHR33734">
    <property type="entry name" value="LYSM DOMAIN-CONTAINING GPI-ANCHORED PROTEIN 2"/>
    <property type="match status" value="1"/>
</dbReference>
<dbReference type="Gene3D" id="3.10.350.10">
    <property type="entry name" value="LysM domain"/>
    <property type="match status" value="3"/>
</dbReference>
<feature type="domain" description="LysM" evidence="4">
    <location>
        <begin position="96"/>
        <end position="139"/>
    </location>
</feature>
<dbReference type="AlphaFoldDB" id="A0A0N8KHK8"/>
<accession>A0A0N8KHK8</accession>
<sequence>MRFNKFLTLGLIFSAFAGSAQAVSVLDSLRTEKRGGKSFIVHQVEAKETLFAISRRYQTPVGEIVKSNESLKSGLKTGQEIYVPFIGEESIPEGSDLHKVASGETLYSISKKYNVSVDELKTWNSLRGNDLSVGQALMIKGQAETPQPAKAEVEEEEVKPQPSQPTSVKAVAVSTEVVKVEEPASKKVEKAEKKAEKIEETVEPVAELPKAPAEAVAVVPGDWISHEVKSGETLFSISKQYNAKVEEVIRWNGLSSNNLKVGQVIKVGRAEPAPSQVPIVGQPKVVTDVEEMHEAPDGASSGGFKNISEMGQAEVIPGTGGHKKYLVLHRTAPVGTIMRVRNEENDVTIFARVVGVLPETGDNSKLVIKLSQAAYDQLKAVNPRFPVEVAY</sequence>
<evidence type="ECO:0000259" key="3">
    <source>
        <dbReference type="PROSITE" id="PS50943"/>
    </source>
</evidence>
<gene>
    <name evidence="5" type="ORF">HLUCCX10_00965</name>
</gene>
<dbReference type="CDD" id="cd00118">
    <property type="entry name" value="LysM"/>
    <property type="match status" value="3"/>
</dbReference>
<dbReference type="OrthoDB" id="2149800at2"/>
<evidence type="ECO:0000313" key="5">
    <source>
        <dbReference type="EMBL" id="KPQ20018.1"/>
    </source>
</evidence>
<dbReference type="InterPro" id="IPR036908">
    <property type="entry name" value="RlpA-like_sf"/>
</dbReference>
<keyword evidence="2" id="KW-0732">Signal</keyword>
<dbReference type="InterPro" id="IPR018392">
    <property type="entry name" value="LysM"/>
</dbReference>
<dbReference type="Pfam" id="PF01476">
    <property type="entry name" value="LysM"/>
    <property type="match status" value="3"/>
</dbReference>
<organism evidence="5 6">
    <name type="scientific">Algoriphagus marincola HL-49</name>
    <dbReference type="NCBI Taxonomy" id="1305737"/>
    <lineage>
        <taxon>Bacteria</taxon>
        <taxon>Pseudomonadati</taxon>
        <taxon>Bacteroidota</taxon>
        <taxon>Cytophagia</taxon>
        <taxon>Cytophagales</taxon>
        <taxon>Cyclobacteriaceae</taxon>
        <taxon>Algoriphagus</taxon>
    </lineage>
</organism>
<name>A0A0N8KHK8_9BACT</name>
<evidence type="ECO:0000256" key="1">
    <source>
        <dbReference type="SAM" id="MobiDB-lite"/>
    </source>
</evidence>
<dbReference type="InterPro" id="IPR036779">
    <property type="entry name" value="LysM_dom_sf"/>
</dbReference>
<protein>
    <submittedName>
        <fullName evidence="5">LysM repeat protein</fullName>
    </submittedName>
</protein>
<reference evidence="5 6" key="1">
    <citation type="submission" date="2015-09" db="EMBL/GenBank/DDBJ databases">
        <title>Identification and resolution of microdiversity through metagenomic sequencing of parallel consortia.</title>
        <authorList>
            <person name="Nelson W.C."/>
            <person name="Romine M.F."/>
            <person name="Lindemann S.R."/>
        </authorList>
    </citation>
    <scope>NUCLEOTIDE SEQUENCE [LARGE SCALE GENOMIC DNA]</scope>
    <source>
        <strain evidence="5">HL-49</strain>
    </source>
</reference>
<feature type="region of interest" description="Disordered" evidence="1">
    <location>
        <begin position="142"/>
        <end position="167"/>
    </location>
</feature>
<dbReference type="InterPro" id="IPR001387">
    <property type="entry name" value="Cro/C1-type_HTH"/>
</dbReference>
<comment type="caution">
    <text evidence="5">The sequence shown here is derived from an EMBL/GenBank/DDBJ whole genome shotgun (WGS) entry which is preliminary data.</text>
</comment>
<proteinExistence type="predicted"/>
<feature type="domain" description="LysM" evidence="4">
    <location>
        <begin position="224"/>
        <end position="267"/>
    </location>
</feature>
<dbReference type="PROSITE" id="PS51782">
    <property type="entry name" value="LYSM"/>
    <property type="match status" value="3"/>
</dbReference>
<dbReference type="Gene3D" id="2.40.40.10">
    <property type="entry name" value="RlpA-like domain"/>
    <property type="match status" value="1"/>
</dbReference>
<evidence type="ECO:0000313" key="6">
    <source>
        <dbReference type="Proteomes" id="UP000050421"/>
    </source>
</evidence>
<feature type="domain" description="HTH cro/C1-type" evidence="3">
    <location>
        <begin position="99"/>
        <end position="120"/>
    </location>
</feature>
<dbReference type="PATRIC" id="fig|1305737.6.peg.653"/>
<dbReference type="SMART" id="SM00257">
    <property type="entry name" value="LysM"/>
    <property type="match status" value="3"/>
</dbReference>
<dbReference type="eggNOG" id="COG1388">
    <property type="taxonomic scope" value="Bacteria"/>
</dbReference>
<dbReference type="eggNOG" id="COG0797">
    <property type="taxonomic scope" value="Bacteria"/>
</dbReference>
<evidence type="ECO:0000259" key="4">
    <source>
        <dbReference type="PROSITE" id="PS51782"/>
    </source>
</evidence>
<dbReference type="Proteomes" id="UP000050421">
    <property type="component" value="Unassembled WGS sequence"/>
</dbReference>
<dbReference type="SUPFAM" id="SSF54106">
    <property type="entry name" value="LysM domain"/>
    <property type="match status" value="3"/>
</dbReference>
<feature type="signal peptide" evidence="2">
    <location>
        <begin position="1"/>
        <end position="22"/>
    </location>
</feature>
<dbReference type="PROSITE" id="PS50943">
    <property type="entry name" value="HTH_CROC1"/>
    <property type="match status" value="1"/>
</dbReference>
<dbReference type="STRING" id="1305737.GCA_000526355_01310"/>